<accession>A0A7J8CIU5</accession>
<organism evidence="1 2">
    <name type="scientific">Rousettus aegyptiacus</name>
    <name type="common">Egyptian fruit bat</name>
    <name type="synonym">Pteropus aegyptiacus</name>
    <dbReference type="NCBI Taxonomy" id="9407"/>
    <lineage>
        <taxon>Eukaryota</taxon>
        <taxon>Metazoa</taxon>
        <taxon>Chordata</taxon>
        <taxon>Craniata</taxon>
        <taxon>Vertebrata</taxon>
        <taxon>Euteleostomi</taxon>
        <taxon>Mammalia</taxon>
        <taxon>Eutheria</taxon>
        <taxon>Laurasiatheria</taxon>
        <taxon>Chiroptera</taxon>
        <taxon>Yinpterochiroptera</taxon>
        <taxon>Pteropodoidea</taxon>
        <taxon>Pteropodidae</taxon>
        <taxon>Rousettinae</taxon>
        <taxon>Rousettus</taxon>
    </lineage>
</organism>
<comment type="caution">
    <text evidence="1">The sequence shown here is derived from an EMBL/GenBank/DDBJ whole genome shotgun (WGS) entry which is preliminary data.</text>
</comment>
<proteinExistence type="predicted"/>
<dbReference type="Proteomes" id="UP000593571">
    <property type="component" value="Unassembled WGS sequence"/>
</dbReference>
<gene>
    <name evidence="1" type="ORF">HJG63_009144</name>
</gene>
<evidence type="ECO:0000313" key="1">
    <source>
        <dbReference type="EMBL" id="KAF6410682.1"/>
    </source>
</evidence>
<keyword evidence="2" id="KW-1185">Reference proteome</keyword>
<evidence type="ECO:0000313" key="2">
    <source>
        <dbReference type="Proteomes" id="UP000593571"/>
    </source>
</evidence>
<dbReference type="EMBL" id="JACASE010000014">
    <property type="protein sequence ID" value="KAF6410682.1"/>
    <property type="molecule type" value="Genomic_DNA"/>
</dbReference>
<sequence length="166" mass="18658">MQSCPERWEEEGAWAFWGPGMQPHIQPWGKNVFIFMDAGRVQGQQSQPQEIPWALDGDLSSWEPRPLPLPTPHPKQPLVDLVWFAFGGETPPISRVTNVGSSRVHRQHRFLTLHGLLVGNLLYSSFSSFTDEESKAHSGLCPHPDHTASERHSRASVKRGLCWAAC</sequence>
<dbReference type="AlphaFoldDB" id="A0A7J8CIU5"/>
<name>A0A7J8CIU5_ROUAE</name>
<protein>
    <submittedName>
        <fullName evidence="1">Uncharacterized protein</fullName>
    </submittedName>
</protein>
<reference evidence="1 2" key="1">
    <citation type="journal article" date="2020" name="Nature">
        <title>Six reference-quality genomes reveal evolution of bat adaptations.</title>
        <authorList>
            <person name="Jebb D."/>
            <person name="Huang Z."/>
            <person name="Pippel M."/>
            <person name="Hughes G.M."/>
            <person name="Lavrichenko K."/>
            <person name="Devanna P."/>
            <person name="Winkler S."/>
            <person name="Jermiin L.S."/>
            <person name="Skirmuntt E.C."/>
            <person name="Katzourakis A."/>
            <person name="Burkitt-Gray L."/>
            <person name="Ray D.A."/>
            <person name="Sullivan K.A.M."/>
            <person name="Roscito J.G."/>
            <person name="Kirilenko B.M."/>
            <person name="Davalos L.M."/>
            <person name="Corthals A.P."/>
            <person name="Power M.L."/>
            <person name="Jones G."/>
            <person name="Ransome R.D."/>
            <person name="Dechmann D.K.N."/>
            <person name="Locatelli A.G."/>
            <person name="Puechmaille S.J."/>
            <person name="Fedrigo O."/>
            <person name="Jarvis E.D."/>
            <person name="Hiller M."/>
            <person name="Vernes S.C."/>
            <person name="Myers E.W."/>
            <person name="Teeling E.C."/>
        </authorList>
    </citation>
    <scope>NUCLEOTIDE SEQUENCE [LARGE SCALE GENOMIC DNA]</scope>
    <source>
        <strain evidence="1">MRouAeg1</strain>
        <tissue evidence="1">Muscle</tissue>
    </source>
</reference>